<keyword evidence="2" id="KW-1185">Reference proteome</keyword>
<accession>A0ACB7EF00</accession>
<dbReference type="Proteomes" id="UP000805704">
    <property type="component" value="Chromosome 8"/>
</dbReference>
<proteinExistence type="predicted"/>
<gene>
    <name evidence="1" type="ORF">GBF38_017353</name>
</gene>
<evidence type="ECO:0000313" key="1">
    <source>
        <dbReference type="EMBL" id="KAG8000773.1"/>
    </source>
</evidence>
<reference evidence="1" key="1">
    <citation type="submission" date="2020-04" db="EMBL/GenBank/DDBJ databases">
        <title>A chromosome-scale assembly and high-density genetic map of the yellow drum (Nibea albiflora) genome.</title>
        <authorList>
            <person name="Xu D."/>
            <person name="Zhang W."/>
            <person name="Chen R."/>
            <person name="Tan P."/>
            <person name="Wang L."/>
            <person name="Song H."/>
            <person name="Tian L."/>
            <person name="Zhu Q."/>
            <person name="Wang B."/>
        </authorList>
    </citation>
    <scope>NUCLEOTIDE SEQUENCE</scope>
    <source>
        <strain evidence="1">ZJHYS-2018</strain>
    </source>
</reference>
<protein>
    <submittedName>
        <fullName evidence="1">Uncharacterized protein</fullName>
    </submittedName>
</protein>
<evidence type="ECO:0000313" key="2">
    <source>
        <dbReference type="Proteomes" id="UP000805704"/>
    </source>
</evidence>
<comment type="caution">
    <text evidence="1">The sequence shown here is derived from an EMBL/GenBank/DDBJ whole genome shotgun (WGS) entry which is preliminary data.</text>
</comment>
<dbReference type="EMBL" id="CM024796">
    <property type="protein sequence ID" value="KAG8000773.1"/>
    <property type="molecule type" value="Genomic_DNA"/>
</dbReference>
<sequence>MCLCKVDMSVCCWLAGVQHRASRPYTLAASLGETVSSSTAAPTVHSPGPVSAGLTVGLPGWMPPKTQVAELCHTDVLVGQDVQALIHQSEDSKPTSTHAQGKVASPPALSLMGKPASLEHSSGITSPSETGC</sequence>
<organism evidence="1 2">
    <name type="scientific">Nibea albiflora</name>
    <name type="common">Yellow drum</name>
    <name type="synonym">Corvina albiflora</name>
    <dbReference type="NCBI Taxonomy" id="240163"/>
    <lineage>
        <taxon>Eukaryota</taxon>
        <taxon>Metazoa</taxon>
        <taxon>Chordata</taxon>
        <taxon>Craniata</taxon>
        <taxon>Vertebrata</taxon>
        <taxon>Euteleostomi</taxon>
        <taxon>Actinopterygii</taxon>
        <taxon>Neopterygii</taxon>
        <taxon>Teleostei</taxon>
        <taxon>Neoteleostei</taxon>
        <taxon>Acanthomorphata</taxon>
        <taxon>Eupercaria</taxon>
        <taxon>Sciaenidae</taxon>
        <taxon>Nibea</taxon>
    </lineage>
</organism>
<name>A0ACB7EF00_NIBAL</name>